<evidence type="ECO:0000256" key="3">
    <source>
        <dbReference type="ARBA" id="ARBA00022475"/>
    </source>
</evidence>
<evidence type="ECO:0000256" key="2">
    <source>
        <dbReference type="ARBA" id="ARBA00022448"/>
    </source>
</evidence>
<name>A0A098BHU3_9NOCA</name>
<evidence type="ECO:0000259" key="7">
    <source>
        <dbReference type="PROSITE" id="PS50850"/>
    </source>
</evidence>
<dbReference type="InterPro" id="IPR011701">
    <property type="entry name" value="MFS"/>
</dbReference>
<dbReference type="RefSeq" id="WP_017679911.1">
    <property type="nucleotide sequence ID" value="NZ_CP029146.1"/>
</dbReference>
<keyword evidence="2" id="KW-0813">Transport</keyword>
<accession>A0A098BHU3</accession>
<dbReference type="eggNOG" id="COG2814">
    <property type="taxonomic scope" value="Bacteria"/>
</dbReference>
<sequence length="438" mass="46052">MNTPTPPTAPPDKQIGLGLRRNLAQFTLLVVVNALVGGMLGQERTVLPLLAEEEFGIRAYTAGLSFILVFGLSKAITNYFAGTFSDRYGRKPVLVAGWLVALPVPLLLIWAPSWGWVIFANVLLGISQGLTWSTTVVMKIDLVGPARRGFAMGLNEAAGYAAVAATALATGYLAEAYGLRPAPFLLGIAFAALGLGLSTLAVKETREYARLEAVGHVARADGRHDHLHDKLTDRQVLVQTSFKEPALSSASQAGLVNNLNDGLAWGLFPILFAAAGLSVGRIGILAALYPAVWGVGQLATGALSDRWGRKWMIVAGMWLQALALAVIAVSDSFLPWAIAAAALGAGTALVYPTLLASIGDVAHPAWRARAVGVYRLWRDGGFAAGALLAGVVADAFGIHAAVWVVAALTALSGLVVAVRMYETHPRPTRAPQEGPTRG</sequence>
<keyword evidence="3" id="KW-1003">Cell membrane</keyword>
<proteinExistence type="predicted"/>
<evidence type="ECO:0000256" key="1">
    <source>
        <dbReference type="ARBA" id="ARBA00004651"/>
    </source>
</evidence>
<dbReference type="PANTHER" id="PTHR23517">
    <property type="entry name" value="RESISTANCE PROTEIN MDTM, PUTATIVE-RELATED-RELATED"/>
    <property type="match status" value="1"/>
</dbReference>
<dbReference type="EMBL" id="CCSD01000032">
    <property type="protein sequence ID" value="CDZ87296.1"/>
    <property type="molecule type" value="Genomic_DNA"/>
</dbReference>
<keyword evidence="5" id="KW-1133">Transmembrane helix</keyword>
<dbReference type="PROSITE" id="PS50850">
    <property type="entry name" value="MFS"/>
    <property type="match status" value="1"/>
</dbReference>
<dbReference type="PANTHER" id="PTHR23517:SF3">
    <property type="entry name" value="INTEGRAL MEMBRANE TRANSPORT PROTEIN"/>
    <property type="match status" value="1"/>
</dbReference>
<dbReference type="AlphaFoldDB" id="A0A098BHU3"/>
<dbReference type="InterPro" id="IPR005829">
    <property type="entry name" value="Sugar_transporter_CS"/>
</dbReference>
<evidence type="ECO:0000256" key="4">
    <source>
        <dbReference type="ARBA" id="ARBA00022692"/>
    </source>
</evidence>
<dbReference type="OrthoDB" id="9810492at2"/>
<dbReference type="InterPro" id="IPR020846">
    <property type="entry name" value="MFS_dom"/>
</dbReference>
<evidence type="ECO:0000313" key="8">
    <source>
        <dbReference type="EMBL" id="CDZ87296.1"/>
    </source>
</evidence>
<dbReference type="GO" id="GO:0005886">
    <property type="term" value="C:plasma membrane"/>
    <property type="evidence" value="ECO:0007669"/>
    <property type="project" value="UniProtKB-SubCell"/>
</dbReference>
<dbReference type="GeneID" id="66837601"/>
<protein>
    <submittedName>
        <fullName evidence="8">Major facilitator superfamily MFS_1</fullName>
    </submittedName>
</protein>
<dbReference type="SUPFAM" id="SSF103473">
    <property type="entry name" value="MFS general substrate transporter"/>
    <property type="match status" value="1"/>
</dbReference>
<dbReference type="Proteomes" id="UP000042997">
    <property type="component" value="Unassembled WGS sequence"/>
</dbReference>
<dbReference type="InterPro" id="IPR036259">
    <property type="entry name" value="MFS_trans_sf"/>
</dbReference>
<organism evidence="8 9">
    <name type="scientific">Rhodococcus ruber</name>
    <dbReference type="NCBI Taxonomy" id="1830"/>
    <lineage>
        <taxon>Bacteria</taxon>
        <taxon>Bacillati</taxon>
        <taxon>Actinomycetota</taxon>
        <taxon>Actinomycetes</taxon>
        <taxon>Mycobacteriales</taxon>
        <taxon>Nocardiaceae</taxon>
        <taxon>Rhodococcus</taxon>
    </lineage>
</organism>
<dbReference type="InterPro" id="IPR050171">
    <property type="entry name" value="MFS_Transporters"/>
</dbReference>
<reference evidence="8 9" key="1">
    <citation type="journal article" date="2014" name="Genome Announc.">
        <title>Draft Genome Sequence of Propane- and Butane-Oxidizing Actinobacterium Rhodococcus ruber IEGM 231.</title>
        <authorList>
            <person name="Ivshina I.B."/>
            <person name="Kuyukina M.S."/>
            <person name="Krivoruchko A.V."/>
            <person name="Barbe V."/>
            <person name="Fischer C."/>
        </authorList>
    </citation>
    <scope>NUCLEOTIDE SEQUENCE [LARGE SCALE GENOMIC DNA]</scope>
</reference>
<keyword evidence="4" id="KW-0812">Transmembrane</keyword>
<dbReference type="Gene3D" id="1.20.1250.20">
    <property type="entry name" value="MFS general substrate transporter like domains"/>
    <property type="match status" value="2"/>
</dbReference>
<dbReference type="CDD" id="cd17325">
    <property type="entry name" value="MFS_MdtG_SLC18_like"/>
    <property type="match status" value="1"/>
</dbReference>
<keyword evidence="6" id="KW-0472">Membrane</keyword>
<dbReference type="Pfam" id="PF07690">
    <property type="entry name" value="MFS_1"/>
    <property type="match status" value="2"/>
</dbReference>
<comment type="subcellular location">
    <subcellularLocation>
        <location evidence="1">Cell membrane</location>
        <topology evidence="1">Multi-pass membrane protein</topology>
    </subcellularLocation>
</comment>
<evidence type="ECO:0000256" key="6">
    <source>
        <dbReference type="ARBA" id="ARBA00023136"/>
    </source>
</evidence>
<evidence type="ECO:0000256" key="5">
    <source>
        <dbReference type="ARBA" id="ARBA00022989"/>
    </source>
</evidence>
<gene>
    <name evidence="8" type="ORF">RHRU231_230124</name>
</gene>
<evidence type="ECO:0000313" key="9">
    <source>
        <dbReference type="Proteomes" id="UP000042997"/>
    </source>
</evidence>
<dbReference type="PROSITE" id="PS00216">
    <property type="entry name" value="SUGAR_TRANSPORT_1"/>
    <property type="match status" value="2"/>
</dbReference>
<feature type="domain" description="Major facilitator superfamily (MFS) profile" evidence="7">
    <location>
        <begin position="22"/>
        <end position="424"/>
    </location>
</feature>
<dbReference type="GO" id="GO:0022857">
    <property type="term" value="F:transmembrane transporter activity"/>
    <property type="evidence" value="ECO:0007669"/>
    <property type="project" value="InterPro"/>
</dbReference>